<evidence type="ECO:0000313" key="3">
    <source>
        <dbReference type="Proteomes" id="UP000251835"/>
    </source>
</evidence>
<dbReference type="Proteomes" id="UP000251835">
    <property type="component" value="Unassembled WGS sequence"/>
</dbReference>
<keyword evidence="3" id="KW-1185">Reference proteome</keyword>
<dbReference type="OrthoDB" id="1494789at2"/>
<sequence>MKPTLISIETISTYHKVDEDFIEHLKNAEIINFIIEDSNYYLEEEELPHFEKIVRMYYDLHINMEGIEAIQHMLRKMESMQRQMQQLENRLRLYEDF</sequence>
<keyword evidence="1" id="KW-0175">Coiled coil</keyword>
<proteinExistence type="predicted"/>
<comment type="caution">
    <text evidence="2">The sequence shown here is derived from an EMBL/GenBank/DDBJ whole genome shotgun (WGS) entry which is preliminary data.</text>
</comment>
<organism evidence="2 3">
    <name type="scientific">Balneicella halophila</name>
    <dbReference type="NCBI Taxonomy" id="1537566"/>
    <lineage>
        <taxon>Bacteria</taxon>
        <taxon>Pseudomonadati</taxon>
        <taxon>Bacteroidota</taxon>
        <taxon>Bacteroidia</taxon>
        <taxon>Bacteroidales</taxon>
        <taxon>Balneicellaceae</taxon>
        <taxon>Balneicella</taxon>
    </lineage>
</organism>
<dbReference type="Pfam" id="PF13591">
    <property type="entry name" value="MerR_2"/>
    <property type="match status" value="1"/>
</dbReference>
<name>A0A7L4UQN4_BALHA</name>
<gene>
    <name evidence="2" type="ORF">C7377_1698</name>
</gene>
<protein>
    <submittedName>
        <fullName evidence="2">MerR-like DNA binding protein</fullName>
    </submittedName>
</protein>
<dbReference type="RefSeq" id="WP_116496910.1">
    <property type="nucleotide sequence ID" value="NZ_QENZ01000005.1"/>
</dbReference>
<dbReference type="Gene3D" id="1.10.1660.10">
    <property type="match status" value="1"/>
</dbReference>
<evidence type="ECO:0000313" key="2">
    <source>
        <dbReference type="EMBL" id="PVX50050.1"/>
    </source>
</evidence>
<evidence type="ECO:0000256" key="1">
    <source>
        <dbReference type="SAM" id="Coils"/>
    </source>
</evidence>
<dbReference type="AlphaFoldDB" id="A0A7L4UQN4"/>
<reference evidence="2 3" key="1">
    <citation type="submission" date="2018-05" db="EMBL/GenBank/DDBJ databases">
        <title>Genomic Encyclopedia of Type Strains, Phase IV (KMG-IV): sequencing the most valuable type-strain genomes for metagenomic binning, comparative biology and taxonomic classification.</title>
        <authorList>
            <person name="Goeker M."/>
        </authorList>
    </citation>
    <scope>NUCLEOTIDE SEQUENCE [LARGE SCALE GENOMIC DNA]</scope>
    <source>
        <strain evidence="2 3">DSM 28579</strain>
    </source>
</reference>
<dbReference type="EMBL" id="QENZ01000005">
    <property type="protein sequence ID" value="PVX50050.1"/>
    <property type="molecule type" value="Genomic_DNA"/>
</dbReference>
<feature type="coiled-coil region" evidence="1">
    <location>
        <begin position="70"/>
        <end position="97"/>
    </location>
</feature>
<accession>A0A7L4UQN4</accession>